<evidence type="ECO:0000313" key="1">
    <source>
        <dbReference type="EMBL" id="MDM7892686.1"/>
    </source>
</evidence>
<dbReference type="RefSeq" id="WP_289474620.1">
    <property type="nucleotide sequence ID" value="NZ_JAUCMN010000009.1"/>
</dbReference>
<name>A0ABT7TSV6_9MICO</name>
<organism evidence="1 2">
    <name type="scientific">Curtobacterium caseinilyticum</name>
    <dbReference type="NCBI Taxonomy" id="3055137"/>
    <lineage>
        <taxon>Bacteria</taxon>
        <taxon>Bacillati</taxon>
        <taxon>Actinomycetota</taxon>
        <taxon>Actinomycetes</taxon>
        <taxon>Micrococcales</taxon>
        <taxon>Microbacteriaceae</taxon>
        <taxon>Curtobacterium</taxon>
    </lineage>
</organism>
<dbReference type="Proteomes" id="UP001236404">
    <property type="component" value="Unassembled WGS sequence"/>
</dbReference>
<evidence type="ECO:0000313" key="2">
    <source>
        <dbReference type="Proteomes" id="UP001236404"/>
    </source>
</evidence>
<keyword evidence="2" id="KW-1185">Reference proteome</keyword>
<gene>
    <name evidence="1" type="ORF">QUG93_13405</name>
</gene>
<comment type="caution">
    <text evidence="1">The sequence shown here is derived from an EMBL/GenBank/DDBJ whole genome shotgun (WGS) entry which is preliminary data.</text>
</comment>
<dbReference type="EMBL" id="JAUCMN010000009">
    <property type="protein sequence ID" value="MDM7892686.1"/>
    <property type="molecule type" value="Genomic_DNA"/>
</dbReference>
<proteinExistence type="predicted"/>
<reference evidence="1 2" key="1">
    <citation type="submission" date="2023-06" db="EMBL/GenBank/DDBJ databases">
        <authorList>
            <person name="Feng G."/>
            <person name="Li J."/>
            <person name="Zhu H."/>
        </authorList>
    </citation>
    <scope>NUCLEOTIDE SEQUENCE [LARGE SCALE GENOMIC DNA]</scope>
    <source>
        <strain evidence="1 2">RHCKG28</strain>
    </source>
</reference>
<sequence>MSGATGAVSTYKGESDMPADALLAAILPAIATRNDPSATMLPVAQDRSGVDAQIRRLGGDSSVAAGLAALDDRVTTTHTTTARQACSDIDTGLLGGLLDERANSTYREALLSAAGRETARSFRASVPDGWTTVGTVLVDGSSAGAVAVLSGVHWSTVITIFVTGAADPLEVIARATQIALTA</sequence>
<accession>A0ABT7TSV6</accession>
<protein>
    <submittedName>
        <fullName evidence="1">Uncharacterized protein</fullName>
    </submittedName>
</protein>